<keyword evidence="4" id="KW-0378">Hydrolase</keyword>
<dbReference type="InterPro" id="IPR031167">
    <property type="entry name" value="G_OBG"/>
</dbReference>
<dbReference type="PANTHER" id="PTHR11702:SF31">
    <property type="entry name" value="MITOCHONDRIAL RIBOSOME-ASSOCIATED GTPASE 2"/>
    <property type="match status" value="1"/>
</dbReference>
<dbReference type="GO" id="GO:0005525">
    <property type="term" value="F:GTP binding"/>
    <property type="evidence" value="ECO:0007669"/>
    <property type="project" value="UniProtKB-KW"/>
</dbReference>
<comment type="similarity">
    <text evidence="1">Belongs to the TRAFAC class OBG-HflX-like GTPase superfamily. OBG GTPase family.</text>
</comment>
<evidence type="ECO:0000256" key="2">
    <source>
        <dbReference type="ARBA" id="ARBA00022490"/>
    </source>
</evidence>
<dbReference type="PROSITE" id="PS51710">
    <property type="entry name" value="G_OBG"/>
    <property type="match status" value="1"/>
</dbReference>
<dbReference type="PROSITE" id="PS00905">
    <property type="entry name" value="GTP1_OBG"/>
    <property type="match status" value="1"/>
</dbReference>
<evidence type="ECO:0000256" key="5">
    <source>
        <dbReference type="ARBA" id="ARBA00022842"/>
    </source>
</evidence>
<dbReference type="GO" id="GO:0003924">
    <property type="term" value="F:GTPase activity"/>
    <property type="evidence" value="ECO:0007669"/>
    <property type="project" value="InterPro"/>
</dbReference>
<dbReference type="GO" id="GO:0042254">
    <property type="term" value="P:ribosome biogenesis"/>
    <property type="evidence" value="ECO:0007669"/>
    <property type="project" value="UniProtKB-UniRule"/>
</dbReference>
<dbReference type="HAMAP" id="MF_01454">
    <property type="entry name" value="GTPase_Obg"/>
    <property type="match status" value="1"/>
</dbReference>
<evidence type="ECO:0000313" key="8">
    <source>
        <dbReference type="Proteomes" id="UP000058636"/>
    </source>
</evidence>
<dbReference type="InterPro" id="IPR006169">
    <property type="entry name" value="GTP1_OBG_dom"/>
</dbReference>
<name>A0A117L2D6_9THEM</name>
<sequence>MNIERADFVDRVKIFVKAGDGGNGCVSFRREKYVPKGGPDGGDGGDGGFVFLRANPSVSTLIEFVNKRKFVAENGKHGMGKKMKGRNGKDLFIDVPVGTVVKDAVTGEIIADLNEPGKIVCVARGGKGGRGNAHFATSTKQAPLIAERGEKGESRWLELELKILADVGLVGYPNVGKSSLISRISNARPKIANYPFTTLIPNLGVVKYDDFSFVVADIPGLIEGASEGVGLGNVFLRHVERCYLIAHVIDVSGYEREDPVRDYFVIREEMKKYSPFLLEKPEIVVANKIDL</sequence>
<dbReference type="InterPro" id="IPR014100">
    <property type="entry name" value="GTP-bd_Obg/CgtA"/>
</dbReference>
<dbReference type="PANTHER" id="PTHR11702">
    <property type="entry name" value="DEVELOPMENTALLY REGULATED GTP-BINDING PROTEIN-RELATED"/>
    <property type="match status" value="1"/>
</dbReference>
<dbReference type="Gene3D" id="2.70.210.12">
    <property type="entry name" value="GTP1/OBG domain"/>
    <property type="match status" value="1"/>
</dbReference>
<dbReference type="CDD" id="cd01898">
    <property type="entry name" value="Obg"/>
    <property type="match status" value="1"/>
</dbReference>
<dbReference type="SUPFAM" id="SSF82051">
    <property type="entry name" value="Obg GTP-binding protein N-terminal domain"/>
    <property type="match status" value="1"/>
</dbReference>
<dbReference type="SUPFAM" id="SSF52540">
    <property type="entry name" value="P-loop containing nucleoside triphosphate hydrolases"/>
    <property type="match status" value="1"/>
</dbReference>
<keyword evidence="3" id="KW-0547">Nucleotide-binding</keyword>
<dbReference type="Proteomes" id="UP000058636">
    <property type="component" value="Unassembled WGS sequence"/>
</dbReference>
<organism evidence="7 8">
    <name type="scientific">Thermotoga petrophila</name>
    <dbReference type="NCBI Taxonomy" id="93929"/>
    <lineage>
        <taxon>Bacteria</taxon>
        <taxon>Thermotogati</taxon>
        <taxon>Thermotogota</taxon>
        <taxon>Thermotogae</taxon>
        <taxon>Thermotogales</taxon>
        <taxon>Thermotogaceae</taxon>
        <taxon>Thermotoga</taxon>
    </lineage>
</organism>
<dbReference type="GO" id="GO:0000287">
    <property type="term" value="F:magnesium ion binding"/>
    <property type="evidence" value="ECO:0007669"/>
    <property type="project" value="InterPro"/>
</dbReference>
<dbReference type="NCBIfam" id="TIGR02729">
    <property type="entry name" value="Obg_CgtA"/>
    <property type="match status" value="1"/>
</dbReference>
<dbReference type="InterPro" id="IPR006073">
    <property type="entry name" value="GTP-bd"/>
</dbReference>
<dbReference type="InterPro" id="IPR027417">
    <property type="entry name" value="P-loop_NTPase"/>
</dbReference>
<dbReference type="PRINTS" id="PR00326">
    <property type="entry name" value="GTP1OBG"/>
</dbReference>
<dbReference type="InterPro" id="IPR006074">
    <property type="entry name" value="GTP1-OBG_CS"/>
</dbReference>
<evidence type="ECO:0000256" key="1">
    <source>
        <dbReference type="ARBA" id="ARBA00007699"/>
    </source>
</evidence>
<dbReference type="InterPro" id="IPR036726">
    <property type="entry name" value="GTP1_OBG_dom_sf"/>
</dbReference>
<proteinExistence type="inferred from homology"/>
<dbReference type="NCBIfam" id="NF008954">
    <property type="entry name" value="PRK12296.1"/>
    <property type="match status" value="1"/>
</dbReference>
<dbReference type="NCBIfam" id="NF008956">
    <property type="entry name" value="PRK12299.1"/>
    <property type="match status" value="1"/>
</dbReference>
<evidence type="ECO:0000256" key="3">
    <source>
        <dbReference type="ARBA" id="ARBA00022741"/>
    </source>
</evidence>
<dbReference type="FunFam" id="2.70.210.12:FF:000001">
    <property type="entry name" value="GTPase Obg"/>
    <property type="match status" value="1"/>
</dbReference>
<dbReference type="EMBL" id="LGFG01000120">
    <property type="protein sequence ID" value="KUK22628.1"/>
    <property type="molecule type" value="Genomic_DNA"/>
</dbReference>
<dbReference type="Pfam" id="PF01018">
    <property type="entry name" value="GTP1_OBG"/>
    <property type="match status" value="1"/>
</dbReference>
<protein>
    <submittedName>
        <fullName evidence="7">GTPase obg</fullName>
    </submittedName>
</protein>
<dbReference type="PROSITE" id="PS51883">
    <property type="entry name" value="OBG"/>
    <property type="match status" value="1"/>
</dbReference>
<dbReference type="PIRSF" id="PIRSF002401">
    <property type="entry name" value="GTP_bd_Obg/CgtA"/>
    <property type="match status" value="1"/>
</dbReference>
<dbReference type="Gene3D" id="3.40.50.300">
    <property type="entry name" value="P-loop containing nucleotide triphosphate hydrolases"/>
    <property type="match status" value="1"/>
</dbReference>
<evidence type="ECO:0000256" key="4">
    <source>
        <dbReference type="ARBA" id="ARBA00022801"/>
    </source>
</evidence>
<comment type="caution">
    <text evidence="7">The sequence shown here is derived from an EMBL/GenBank/DDBJ whole genome shotgun (WGS) entry which is preliminary data.</text>
</comment>
<dbReference type="AlphaFoldDB" id="A0A117L2D6"/>
<dbReference type="NCBIfam" id="NF008955">
    <property type="entry name" value="PRK12297.1"/>
    <property type="match status" value="1"/>
</dbReference>
<evidence type="ECO:0000313" key="7">
    <source>
        <dbReference type="EMBL" id="KUK22628.1"/>
    </source>
</evidence>
<keyword evidence="6" id="KW-0342">GTP-binding</keyword>
<dbReference type="InterPro" id="IPR045086">
    <property type="entry name" value="OBG_GTPase"/>
</dbReference>
<keyword evidence="5" id="KW-0460">Magnesium</keyword>
<evidence type="ECO:0000256" key="6">
    <source>
        <dbReference type="ARBA" id="ARBA00023134"/>
    </source>
</evidence>
<gene>
    <name evidence="7" type="ORF">XD57_1276</name>
</gene>
<dbReference type="Pfam" id="PF01926">
    <property type="entry name" value="MMR_HSR1"/>
    <property type="match status" value="1"/>
</dbReference>
<reference evidence="7 8" key="1">
    <citation type="journal article" date="2015" name="MBio">
        <title>Genome-Resolved Metagenomic Analysis Reveals Roles for Candidate Phyla and Other Microbial Community Members in Biogeochemical Transformations in Oil Reservoirs.</title>
        <authorList>
            <person name="Hu P."/>
            <person name="Tom L."/>
            <person name="Singh A."/>
            <person name="Thomas B.C."/>
            <person name="Baker B.J."/>
            <person name="Piceno Y.M."/>
            <person name="Andersen G.L."/>
            <person name="Banfield J.F."/>
        </authorList>
    </citation>
    <scope>NUCLEOTIDE SEQUENCE [LARGE SCALE GENOMIC DNA]</scope>
    <source>
        <strain evidence="7">46_26</strain>
    </source>
</reference>
<feature type="non-terminal residue" evidence="7">
    <location>
        <position position="291"/>
    </location>
</feature>
<keyword evidence="2" id="KW-0963">Cytoplasm</keyword>
<accession>A0A117L2D6</accession>